<dbReference type="AlphaFoldDB" id="A0ABD0VEC3"/>
<keyword evidence="1" id="KW-0732">Signal</keyword>
<accession>A0ABD0VEC3</accession>
<evidence type="ECO:0000256" key="1">
    <source>
        <dbReference type="SAM" id="SignalP"/>
    </source>
</evidence>
<keyword evidence="3" id="KW-1185">Reference proteome</keyword>
<name>A0ABD0VEC3_DENTH</name>
<dbReference type="Proteomes" id="UP001552299">
    <property type="component" value="Unassembled WGS sequence"/>
</dbReference>
<reference evidence="2 3" key="1">
    <citation type="journal article" date="2024" name="Plant Biotechnol. J.">
        <title>Dendrobium thyrsiflorum genome and its molecular insights into genes involved in important horticultural traits.</title>
        <authorList>
            <person name="Chen B."/>
            <person name="Wang J.Y."/>
            <person name="Zheng P.J."/>
            <person name="Li K.L."/>
            <person name="Liang Y.M."/>
            <person name="Chen X.F."/>
            <person name="Zhang C."/>
            <person name="Zhao X."/>
            <person name="He X."/>
            <person name="Zhang G.Q."/>
            <person name="Liu Z.J."/>
            <person name="Xu Q."/>
        </authorList>
    </citation>
    <scope>NUCLEOTIDE SEQUENCE [LARGE SCALE GENOMIC DNA]</scope>
    <source>
        <strain evidence="2">GZMU011</strain>
    </source>
</reference>
<feature type="chain" id="PRO_5044754128" evidence="1">
    <location>
        <begin position="23"/>
        <end position="137"/>
    </location>
</feature>
<comment type="caution">
    <text evidence="2">The sequence shown here is derived from an EMBL/GenBank/DDBJ whole genome shotgun (WGS) entry which is preliminary data.</text>
</comment>
<feature type="signal peptide" evidence="1">
    <location>
        <begin position="1"/>
        <end position="22"/>
    </location>
</feature>
<evidence type="ECO:0000313" key="2">
    <source>
        <dbReference type="EMBL" id="KAL0920937.1"/>
    </source>
</evidence>
<proteinExistence type="predicted"/>
<protein>
    <submittedName>
        <fullName evidence="2">Uncharacterized protein</fullName>
    </submittedName>
</protein>
<dbReference type="EMBL" id="JANQDX010000007">
    <property type="protein sequence ID" value="KAL0920937.1"/>
    <property type="molecule type" value="Genomic_DNA"/>
</dbReference>
<evidence type="ECO:0000313" key="3">
    <source>
        <dbReference type="Proteomes" id="UP001552299"/>
    </source>
</evidence>
<sequence>MTLSYNHIIGVFAFTFLAFTTAARTDATTRFLSVARQLEEIQDPNNDYTARTAGMNAVRSQRGLSFCWMAGAQKYPNDSNSSLYHLQIVVRDNDSRNKVIADTTVIVYNDPDAVPNVVYFNRFPYFGETDSPYSHCT</sequence>
<organism evidence="2 3">
    <name type="scientific">Dendrobium thyrsiflorum</name>
    <name type="common">Pinecone-like raceme dendrobium</name>
    <name type="synonym">Orchid</name>
    <dbReference type="NCBI Taxonomy" id="117978"/>
    <lineage>
        <taxon>Eukaryota</taxon>
        <taxon>Viridiplantae</taxon>
        <taxon>Streptophyta</taxon>
        <taxon>Embryophyta</taxon>
        <taxon>Tracheophyta</taxon>
        <taxon>Spermatophyta</taxon>
        <taxon>Magnoliopsida</taxon>
        <taxon>Liliopsida</taxon>
        <taxon>Asparagales</taxon>
        <taxon>Orchidaceae</taxon>
        <taxon>Epidendroideae</taxon>
        <taxon>Malaxideae</taxon>
        <taxon>Dendrobiinae</taxon>
        <taxon>Dendrobium</taxon>
    </lineage>
</organism>
<gene>
    <name evidence="2" type="ORF">M5K25_007956</name>
</gene>